<dbReference type="Gene3D" id="3.40.50.1460">
    <property type="match status" value="1"/>
</dbReference>
<gene>
    <name evidence="2" type="ORF">JZ00_01005</name>
</gene>
<evidence type="ECO:0000259" key="1">
    <source>
        <dbReference type="Pfam" id="PF00656"/>
    </source>
</evidence>
<reference evidence="3" key="1">
    <citation type="submission" date="2015-03" db="EMBL/GenBank/DDBJ databases">
        <title>Pseudomonas frederiksbergensis hydrocarbon degrader.</title>
        <authorList>
            <person name="Brown L.M."/>
            <person name="Ruiz O.N."/>
            <person name="Mueller S."/>
            <person name="Gunasekera T.S."/>
        </authorList>
    </citation>
    <scope>NUCLEOTIDE SEQUENCE [LARGE SCALE GENOMIC DNA]</scope>
    <source>
        <strain evidence="3">SI8</strain>
    </source>
</reference>
<dbReference type="EMBL" id="JQGJ01000001">
    <property type="protein sequence ID" value="KHK66443.1"/>
    <property type="molecule type" value="Genomic_DNA"/>
</dbReference>
<dbReference type="RefSeq" id="WP_039588505.1">
    <property type="nucleotide sequence ID" value="NZ_JQGJ02000002.1"/>
</dbReference>
<name>A0A0B1ZAQ9_9PSED</name>
<dbReference type="InterPro" id="IPR029030">
    <property type="entry name" value="Caspase-like_dom_sf"/>
</dbReference>
<accession>A0A0B1ZAQ9</accession>
<evidence type="ECO:0000313" key="2">
    <source>
        <dbReference type="EMBL" id="KHK66443.1"/>
    </source>
</evidence>
<comment type="caution">
    <text evidence="2">The sequence shown here is derived from an EMBL/GenBank/DDBJ whole genome shotgun (WGS) entry which is preliminary data.</text>
</comment>
<evidence type="ECO:0000313" key="3">
    <source>
        <dbReference type="Proteomes" id="UP000030949"/>
    </source>
</evidence>
<dbReference type="Pfam" id="PF00656">
    <property type="entry name" value="Peptidase_C14"/>
    <property type="match status" value="1"/>
</dbReference>
<dbReference type="AlphaFoldDB" id="A0A0B1ZAQ9"/>
<dbReference type="InterPro" id="IPR011600">
    <property type="entry name" value="Pept_C14_caspase"/>
</dbReference>
<dbReference type="SUPFAM" id="SSF52129">
    <property type="entry name" value="Caspase-like"/>
    <property type="match status" value="1"/>
</dbReference>
<dbReference type="GO" id="GO:0004197">
    <property type="term" value="F:cysteine-type endopeptidase activity"/>
    <property type="evidence" value="ECO:0007669"/>
    <property type="project" value="InterPro"/>
</dbReference>
<feature type="domain" description="Peptidase C14 caspase" evidence="1">
    <location>
        <begin position="7"/>
        <end position="228"/>
    </location>
</feature>
<dbReference type="OrthoDB" id="6872474at2"/>
<dbReference type="GO" id="GO:0006508">
    <property type="term" value="P:proteolysis"/>
    <property type="evidence" value="ECO:0007669"/>
    <property type="project" value="InterPro"/>
</dbReference>
<dbReference type="Proteomes" id="UP000030949">
    <property type="component" value="Unassembled WGS sequence"/>
</dbReference>
<protein>
    <submittedName>
        <fullName evidence="2">Peptidase C14</fullName>
    </submittedName>
</protein>
<sequence length="635" mass="69240">MAGKVLLSIGCDNYHFPPLDPLSGAERDALSIFSALSTGSLSSIAPEDAYLLRSPGRGELDATLLQIQDRYDEIESFTLFFAGHGGEANDSYFLCLSDTRADRLSTTGFALSRLFEYFNELKAAHCNVIIDACQAGGMVSNLGILLKPEVIGKAKTFGVSFFVSSAADQYAGETNRGGYGTLALLKVLDGEIDTGSRAPMLDLLDIGRPAAQFVSDQTQGRQMPSVWGVNLYGSMPLFGNPHASDNSVSSLLGITGISPASPAGQAISSHSAELYKLMFAPEHELTPKRLFPVLSKFIDRLAEIPNAAGSFIGGIWQSLEKVARRHTNSFSRVELSATCAALLLQSSQKDSASHECMGGLAHEIVAEIEYLLWDIVKELQQNPSSLCRHGIPDLFYLPQRISRILGWAGAAVHLARELGLSDANLRKALEQMSGLIIKHYASACAGMSEDEAPYWAAFLTAANTDEFNGLGELVVSTLINALIEHGGRLARPLLSAEDVYDYLKARADKDLAQLKRLSSSPSETLALVLLLSRRHSLEEELDYNLASLDHAHLKIFLPQSYLEFSQPFVHNGINHVFQIGQKVWTVADVVQRWEEVCKPQMVHDASRQNPATRIGAICASLIFPDRVPWFLLGDQ</sequence>
<organism evidence="2 3">
    <name type="scientific">Pseudomonas frederiksbergensis</name>
    <dbReference type="NCBI Taxonomy" id="104087"/>
    <lineage>
        <taxon>Bacteria</taxon>
        <taxon>Pseudomonadati</taxon>
        <taxon>Pseudomonadota</taxon>
        <taxon>Gammaproteobacteria</taxon>
        <taxon>Pseudomonadales</taxon>
        <taxon>Pseudomonadaceae</taxon>
        <taxon>Pseudomonas</taxon>
    </lineage>
</organism>
<proteinExistence type="predicted"/>